<evidence type="ECO:0000313" key="18">
    <source>
        <dbReference type="Proteomes" id="UP000253850"/>
    </source>
</evidence>
<keyword evidence="19" id="KW-1185">Reference proteome</keyword>
<evidence type="ECO:0000256" key="8">
    <source>
        <dbReference type="ARBA" id="ARBA00022962"/>
    </source>
</evidence>
<proteinExistence type="inferred from homology"/>
<keyword evidence="7" id="KW-0479">Metal-binding</keyword>
<dbReference type="InterPro" id="IPR002932">
    <property type="entry name" value="Glu_synthdom"/>
</dbReference>
<dbReference type="InterPro" id="IPR013785">
    <property type="entry name" value="Aldolase_TIM"/>
</dbReference>
<dbReference type="GO" id="GO:0046872">
    <property type="term" value="F:metal ion binding"/>
    <property type="evidence" value="ECO:0007669"/>
    <property type="project" value="UniProtKB-KW"/>
</dbReference>
<evidence type="ECO:0000256" key="9">
    <source>
        <dbReference type="ARBA" id="ARBA00023002"/>
    </source>
</evidence>
<organism evidence="17 19">
    <name type="scientific">Halarcobacter bivalviorum</name>
    <dbReference type="NCBI Taxonomy" id="663364"/>
    <lineage>
        <taxon>Bacteria</taxon>
        <taxon>Pseudomonadati</taxon>
        <taxon>Campylobacterota</taxon>
        <taxon>Epsilonproteobacteria</taxon>
        <taxon>Campylobacterales</taxon>
        <taxon>Arcobacteraceae</taxon>
        <taxon>Halarcobacter</taxon>
    </lineage>
</organism>
<protein>
    <submittedName>
        <fullName evidence="17">Glutamate synthase large subunit</fullName>
    </submittedName>
    <submittedName>
        <fullName evidence="16">Glutamate synthase, large subunit</fullName>
        <ecNumber evidence="16">1.4.1.13</ecNumber>
    </submittedName>
</protein>
<evidence type="ECO:0000256" key="5">
    <source>
        <dbReference type="ARBA" id="ARBA00022630"/>
    </source>
</evidence>
<keyword evidence="8" id="KW-0315">Glutamine amidotransferase</keyword>
<dbReference type="NCBIfam" id="NF008730">
    <property type="entry name" value="PRK11750.1"/>
    <property type="match status" value="1"/>
</dbReference>
<evidence type="ECO:0000256" key="1">
    <source>
        <dbReference type="ARBA" id="ARBA00001917"/>
    </source>
</evidence>
<dbReference type="GO" id="GO:0051538">
    <property type="term" value="F:3 iron, 4 sulfur cluster binding"/>
    <property type="evidence" value="ECO:0007669"/>
    <property type="project" value="UniProtKB-KW"/>
</dbReference>
<dbReference type="InterPro" id="IPR017932">
    <property type="entry name" value="GATase_2_dom"/>
</dbReference>
<dbReference type="Gene3D" id="3.20.20.70">
    <property type="entry name" value="Aldolase class I"/>
    <property type="match status" value="2"/>
</dbReference>
<keyword evidence="4" id="KW-0028">Amino-acid biosynthesis</keyword>
<comment type="similarity">
    <text evidence="3">Belongs to the glutamate synthase family.</text>
</comment>
<dbReference type="InterPro" id="IPR002489">
    <property type="entry name" value="Glu_synth_asu_C"/>
</dbReference>
<evidence type="ECO:0000259" key="15">
    <source>
        <dbReference type="PROSITE" id="PS51278"/>
    </source>
</evidence>
<dbReference type="Proteomes" id="UP000253850">
    <property type="component" value="Chromosome"/>
</dbReference>
<comment type="cofactor">
    <cofactor evidence="2">
        <name>[3Fe-4S] cluster</name>
        <dbReference type="ChEBI" id="CHEBI:21137"/>
    </cofactor>
</comment>
<dbReference type="SUPFAM" id="SSF51395">
    <property type="entry name" value="FMN-linked oxidoreductases"/>
    <property type="match status" value="1"/>
</dbReference>
<dbReference type="GO" id="GO:0006537">
    <property type="term" value="P:glutamate biosynthetic process"/>
    <property type="evidence" value="ECO:0007669"/>
    <property type="project" value="UniProtKB-KW"/>
</dbReference>
<keyword evidence="12" id="KW-0314">Glutamate biosynthesis</keyword>
<dbReference type="InterPro" id="IPR006982">
    <property type="entry name" value="Glu_synth_centr_N"/>
</dbReference>
<keyword evidence="13" id="KW-0003">3Fe-4S</keyword>
<dbReference type="EMBL" id="PDKM01000001">
    <property type="protein sequence ID" value="RXK10961.1"/>
    <property type="molecule type" value="Genomic_DNA"/>
</dbReference>
<evidence type="ECO:0000256" key="13">
    <source>
        <dbReference type="ARBA" id="ARBA00023291"/>
    </source>
</evidence>
<reference evidence="16 18" key="2">
    <citation type="submission" date="2018-07" db="EMBL/GenBank/DDBJ databases">
        <title>Complete genome of the Arcobacter bivalviorum type strain LMG 26154.</title>
        <authorList>
            <person name="Miller W.G."/>
            <person name="Yee E."/>
            <person name="Bono J.L."/>
        </authorList>
    </citation>
    <scope>NUCLEOTIDE SEQUENCE [LARGE SCALE GENOMIC DNA]</scope>
    <source>
        <strain evidence="16 18">LMG 26154</strain>
    </source>
</reference>
<keyword evidence="6" id="KW-0288">FMN</keyword>
<dbReference type="RefSeq" id="WP_114838697.1">
    <property type="nucleotide sequence ID" value="NZ_CP031217.1"/>
</dbReference>
<evidence type="ECO:0000256" key="10">
    <source>
        <dbReference type="ARBA" id="ARBA00023004"/>
    </source>
</evidence>
<dbReference type="GO" id="GO:0019676">
    <property type="term" value="P:ammonia assimilation cycle"/>
    <property type="evidence" value="ECO:0007669"/>
    <property type="project" value="TreeGrafter"/>
</dbReference>
<dbReference type="InterPro" id="IPR036485">
    <property type="entry name" value="Glu_synth_asu_C_sf"/>
</dbReference>
<dbReference type="GO" id="GO:0004355">
    <property type="term" value="F:glutamate synthase (NADPH) activity"/>
    <property type="evidence" value="ECO:0007669"/>
    <property type="project" value="UniProtKB-EC"/>
</dbReference>
<dbReference type="KEGG" id="hbv:ABIV_0828"/>
<feature type="domain" description="Glutamine amidotransferase type-2" evidence="15">
    <location>
        <begin position="15"/>
        <end position="402"/>
    </location>
</feature>
<evidence type="ECO:0000256" key="14">
    <source>
        <dbReference type="ARBA" id="ARBA00029440"/>
    </source>
</evidence>
<keyword evidence="11" id="KW-0411">Iron-sulfur</keyword>
<evidence type="ECO:0000256" key="6">
    <source>
        <dbReference type="ARBA" id="ARBA00022643"/>
    </source>
</evidence>
<dbReference type="PROSITE" id="PS51278">
    <property type="entry name" value="GATASE_TYPE_2"/>
    <property type="match status" value="1"/>
</dbReference>
<evidence type="ECO:0000256" key="3">
    <source>
        <dbReference type="ARBA" id="ARBA00009716"/>
    </source>
</evidence>
<dbReference type="Pfam" id="PF01493">
    <property type="entry name" value="GXGXG"/>
    <property type="match status" value="1"/>
</dbReference>
<keyword evidence="9 16" id="KW-0560">Oxidoreductase</keyword>
<evidence type="ECO:0000313" key="19">
    <source>
        <dbReference type="Proteomes" id="UP000289193"/>
    </source>
</evidence>
<dbReference type="InterPro" id="IPR050711">
    <property type="entry name" value="ET-N_metabolism_enzyme"/>
</dbReference>
<evidence type="ECO:0000256" key="7">
    <source>
        <dbReference type="ARBA" id="ARBA00022723"/>
    </source>
</evidence>
<keyword evidence="10" id="KW-0408">Iron</keyword>
<comment type="pathway">
    <text evidence="14">Amino-acid biosynthesis.</text>
</comment>
<dbReference type="Pfam" id="PF04898">
    <property type="entry name" value="Glu_syn_central"/>
    <property type="match status" value="1"/>
</dbReference>
<evidence type="ECO:0000313" key="17">
    <source>
        <dbReference type="EMBL" id="RXK10961.1"/>
    </source>
</evidence>
<evidence type="ECO:0000256" key="12">
    <source>
        <dbReference type="ARBA" id="ARBA00023164"/>
    </source>
</evidence>
<dbReference type="Gene3D" id="2.160.20.60">
    <property type="entry name" value="Glutamate synthase, alpha subunit, C-terminal domain"/>
    <property type="match status" value="1"/>
</dbReference>
<dbReference type="EMBL" id="CP031217">
    <property type="protein sequence ID" value="AXH11837.1"/>
    <property type="molecule type" value="Genomic_DNA"/>
</dbReference>
<dbReference type="CDD" id="cd00713">
    <property type="entry name" value="GltS"/>
    <property type="match status" value="1"/>
</dbReference>
<evidence type="ECO:0000313" key="16">
    <source>
        <dbReference type="EMBL" id="AXH11837.1"/>
    </source>
</evidence>
<dbReference type="SUPFAM" id="SSF56235">
    <property type="entry name" value="N-terminal nucleophile aminohydrolases (Ntn hydrolases)"/>
    <property type="match status" value="1"/>
</dbReference>
<dbReference type="Gene3D" id="3.60.20.10">
    <property type="entry name" value="Glutamine Phosphoribosylpyrophosphate, subunit 1, domain 1"/>
    <property type="match status" value="1"/>
</dbReference>
<dbReference type="Proteomes" id="UP000289193">
    <property type="component" value="Unassembled WGS sequence"/>
</dbReference>
<dbReference type="SUPFAM" id="SSF69336">
    <property type="entry name" value="Alpha subunit of glutamate synthase, C-terminal domain"/>
    <property type="match status" value="1"/>
</dbReference>
<evidence type="ECO:0000256" key="4">
    <source>
        <dbReference type="ARBA" id="ARBA00022605"/>
    </source>
</evidence>
<dbReference type="PANTHER" id="PTHR11938:SF148">
    <property type="entry name" value="GLUTAMATE SYNTHASE [NADPH] LARGE CHAIN"/>
    <property type="match status" value="1"/>
</dbReference>
<accession>A0AAX2ADY2</accession>
<evidence type="ECO:0000256" key="11">
    <source>
        <dbReference type="ARBA" id="ARBA00023014"/>
    </source>
</evidence>
<sequence length="1478" mass="164728">MGCNLDLLTSFKDNCGFGLMADLKNKPSHENLEDAITSLERMMHRGAVAADGKTGDGSGLLLSMPNKFMRKIANEQGIDLPETYAVAMIFTKDLEDIETFKEHCEENDLKVLLTREVPVDTDALGQQALESLPHIIQVFVGPNALMTSKRFDAMLYLTRKECEHKLVDKKDFYIPTFSSKVIAYKGLVMPTHIKKFYIDLRDNDFQISFSLFHQRFSTNTLPQWRLAQPFRAIAHNGEINSVEANRVNVQIKSENLKSEVFTDEELKRILPILQVGGSDSASLDNMFEFLVVNGVDFFKAARSLVPAPWQNAPHMDSDLRAFYEYTSTVMEAWDGPAAVSLTDGRHIGCLIDRNGLRPSKYIITKNHKIYITSEYGTIDLDEDNILERGRLQSGQMIGLDLKHGKVLKEEDINNYLKSSQNYGKWLNNDMEYLQEYIDESFIDTDDYELEELEKKQKYFNITYEVLDQMIDPMAKDGKEPVGSMGDDTPLACFSTVNRNFTDFFRQKFAQVTNPPIDPYREKIVMSLETGFGHIHNILDEKPEDAKRLKVASPILMKEKFEVLNSFGNPTSPRFDEYYRNRVFSTTFESDLKASLKKLANKVIAAVKDDNVSVVILSDRKINEKVKLIPMAMAVGFVNESLLDAGIRHKVSIVAVSGEVYDPHMAAVMIAYGATAIYPYMMYASVVELHKTKVSSKYEMQRLLKNTQKALNAGLLKIMSKMGICTIASYRNSRLFDVLGLSDEIINDCFEGSHSDLAGLTYEDIEKRIEKSHFNAFFDNKHIFPLDLGGFYKYINDGEYHDYGPATTRAMHNKQAKDKEDITDFKKLKELVETRDKKFIRDFFEFNSDKEAIDVSEVETKEDIFKRFATAAMSCGSISPEAHEAMAIAMNTIGGMSNSGEGGEDQKRFGTIKNSKIKQVASGRFGVTPAYLRSAEEIQIKVAQGAKPGEGGQLPGHKVTPLIASLRHTVEGVTLISPPPHHDIYSIEDLAQLIFDLKQINPEAKITVKLVSTIGVGTIAAGVAKAYADRIVISGADGGTGAAPLTSIKHTGNPWELGLSEAHNALKANHLRESVHVQTDGGLKTGLDVVKAAMLGAESYAFGTAALTLLGCKILRICHTNKCSVGVATQDEDLREHFNGTVERLISYFTFIAEDVREILASIGYKTLEEVVGRSDLLKVIDDEFAQKFDFQNVLRRIEGVDTCQKDSNQPFDDNKFEKELLKKVHRTIEQPTTPIKVKETICNLNRSFGTLISGEIAKYYGDEGLPDGSINIFLKGIAGQSFGALLSKGMNLYLDGAANDYVGKGMNGGKIIVNTPHQGPEFAGAGNTCLYGATGGKLYVRAAVGERFGVRNSGCTAVVEGTGDNACEYMTGGIVVILGNTGVNFGAGMTGGLSFIYDPEKLFVDKMNQELIEAVRIDTDDTERERLFLKRLLMDYLNETESLRAEEILENFRAEIRNFWMVKPKNMTVLPLNPEEGD</sequence>
<keyword evidence="5" id="KW-0285">Flavoprotein</keyword>
<dbReference type="PANTHER" id="PTHR11938">
    <property type="entry name" value="FAD NADPH DEHYDROGENASE/OXIDOREDUCTASE"/>
    <property type="match status" value="1"/>
</dbReference>
<reference evidence="17 19" key="1">
    <citation type="submission" date="2017-10" db="EMBL/GenBank/DDBJ databases">
        <title>Genomics of the genus Arcobacter.</title>
        <authorList>
            <person name="Perez-Cataluna A."/>
            <person name="Figueras M.J."/>
        </authorList>
    </citation>
    <scope>NUCLEOTIDE SEQUENCE [LARGE SCALE GENOMIC DNA]</scope>
    <source>
        <strain evidence="17 19">CECT 7835</strain>
    </source>
</reference>
<dbReference type="InterPro" id="IPR029055">
    <property type="entry name" value="Ntn_hydrolases_N"/>
</dbReference>
<name>A0AAX2ADY2_9BACT</name>
<gene>
    <name evidence="16" type="primary">gltB</name>
    <name evidence="16" type="ORF">ABIV_0828</name>
    <name evidence="17" type="ORF">CRV05_00920</name>
</gene>
<dbReference type="CDD" id="cd02808">
    <property type="entry name" value="GltS_FMN"/>
    <property type="match status" value="1"/>
</dbReference>
<comment type="cofactor">
    <cofactor evidence="1">
        <name>FMN</name>
        <dbReference type="ChEBI" id="CHEBI:58210"/>
    </cofactor>
</comment>
<dbReference type="Pfam" id="PF00310">
    <property type="entry name" value="GATase_2"/>
    <property type="match status" value="1"/>
</dbReference>
<dbReference type="EC" id="1.4.1.13" evidence="16"/>
<evidence type="ECO:0000256" key="2">
    <source>
        <dbReference type="ARBA" id="ARBA00001927"/>
    </source>
</evidence>
<dbReference type="Pfam" id="PF01645">
    <property type="entry name" value="Glu_synthase"/>
    <property type="match status" value="1"/>
</dbReference>